<keyword evidence="1" id="KW-0472">Membrane</keyword>
<evidence type="ECO:0000313" key="2">
    <source>
        <dbReference type="EMBL" id="MBB4919386.1"/>
    </source>
</evidence>
<keyword evidence="3" id="KW-1185">Reference proteome</keyword>
<protein>
    <submittedName>
        <fullName evidence="2">Uncharacterized protein YneF (UPF0154 family)</fullName>
    </submittedName>
</protein>
<feature type="transmembrane region" description="Helical" evidence="1">
    <location>
        <begin position="49"/>
        <end position="75"/>
    </location>
</feature>
<reference evidence="2 3" key="1">
    <citation type="submission" date="2020-08" db="EMBL/GenBank/DDBJ databases">
        <title>Genomic Encyclopedia of Type Strains, Phase III (KMG-III): the genomes of soil and plant-associated and newly described type strains.</title>
        <authorList>
            <person name="Whitman W."/>
        </authorList>
    </citation>
    <scope>NUCLEOTIDE SEQUENCE [LARGE SCALE GENOMIC DNA]</scope>
    <source>
        <strain evidence="2 3">CECT 8840</strain>
    </source>
</reference>
<dbReference type="EMBL" id="JACHJP010000009">
    <property type="protein sequence ID" value="MBB4919386.1"/>
    <property type="molecule type" value="Genomic_DNA"/>
</dbReference>
<evidence type="ECO:0000256" key="1">
    <source>
        <dbReference type="SAM" id="Phobius"/>
    </source>
</evidence>
<dbReference type="Proteomes" id="UP000552644">
    <property type="component" value="Unassembled WGS sequence"/>
</dbReference>
<evidence type="ECO:0000313" key="3">
    <source>
        <dbReference type="Proteomes" id="UP000552644"/>
    </source>
</evidence>
<gene>
    <name evidence="2" type="ORF">FHS44_006528</name>
</gene>
<feature type="transmembrane region" description="Helical" evidence="1">
    <location>
        <begin position="24"/>
        <end position="43"/>
    </location>
</feature>
<proteinExistence type="predicted"/>
<sequence length="80" mass="8314">MALDPPKLKVNMDKNSSPANNRGLLALLAVTIGLVVGLFSFILARETGITLFVAFGTAGGAFIATSTLTLGIMAAMKLFE</sequence>
<keyword evidence="1" id="KW-0812">Transmembrane</keyword>
<comment type="caution">
    <text evidence="2">The sequence shown here is derived from an EMBL/GenBank/DDBJ whole genome shotgun (WGS) entry which is preliminary data.</text>
</comment>
<name>A0A7W7QTD6_9ACTN</name>
<keyword evidence="1" id="KW-1133">Transmembrane helix</keyword>
<organism evidence="2 3">
    <name type="scientific">Streptosporangium saharense</name>
    <dbReference type="NCBI Taxonomy" id="1706840"/>
    <lineage>
        <taxon>Bacteria</taxon>
        <taxon>Bacillati</taxon>
        <taxon>Actinomycetota</taxon>
        <taxon>Actinomycetes</taxon>
        <taxon>Streptosporangiales</taxon>
        <taxon>Streptosporangiaceae</taxon>
        <taxon>Streptosporangium</taxon>
    </lineage>
</organism>
<dbReference type="AlphaFoldDB" id="A0A7W7QTD6"/>
<accession>A0A7W7QTD6</accession>